<dbReference type="AlphaFoldDB" id="A0A4C1UE79"/>
<dbReference type="OrthoDB" id="412793at2759"/>
<organism evidence="1 2">
    <name type="scientific">Eumeta variegata</name>
    <name type="common">Bagworm moth</name>
    <name type="synonym">Eumeta japonica</name>
    <dbReference type="NCBI Taxonomy" id="151549"/>
    <lineage>
        <taxon>Eukaryota</taxon>
        <taxon>Metazoa</taxon>
        <taxon>Ecdysozoa</taxon>
        <taxon>Arthropoda</taxon>
        <taxon>Hexapoda</taxon>
        <taxon>Insecta</taxon>
        <taxon>Pterygota</taxon>
        <taxon>Neoptera</taxon>
        <taxon>Endopterygota</taxon>
        <taxon>Lepidoptera</taxon>
        <taxon>Glossata</taxon>
        <taxon>Ditrysia</taxon>
        <taxon>Tineoidea</taxon>
        <taxon>Psychidae</taxon>
        <taxon>Oiketicinae</taxon>
        <taxon>Eumeta</taxon>
    </lineage>
</organism>
<evidence type="ECO:0000313" key="2">
    <source>
        <dbReference type="Proteomes" id="UP000299102"/>
    </source>
</evidence>
<protein>
    <submittedName>
        <fullName evidence="1">Uncharacterized protein</fullName>
    </submittedName>
</protein>
<proteinExistence type="predicted"/>
<comment type="caution">
    <text evidence="1">The sequence shown here is derived from an EMBL/GenBank/DDBJ whole genome shotgun (WGS) entry which is preliminary data.</text>
</comment>
<dbReference type="Proteomes" id="UP000299102">
    <property type="component" value="Unassembled WGS sequence"/>
</dbReference>
<dbReference type="EMBL" id="BGZK01000164">
    <property type="protein sequence ID" value="GBP24678.1"/>
    <property type="molecule type" value="Genomic_DNA"/>
</dbReference>
<keyword evidence="2" id="KW-1185">Reference proteome</keyword>
<name>A0A4C1UE79_EUMVA</name>
<sequence>MGNVKREHDYRRRADCSGITEQTLLIGLSVCPELSFLREQKKNPGSPPSVADSLRVPTLPDNLSRASLGQSHRICKFSYRAIGSSRLDCSDEMRHPTHLVPRKDETGTKEIRYGTMNAYEGMNDDKLDECLQTDEGQTTLHSMRE</sequence>
<gene>
    <name evidence="1" type="ORF">EVAR_15884_1</name>
</gene>
<accession>A0A4C1UE79</accession>
<reference evidence="1 2" key="1">
    <citation type="journal article" date="2019" name="Commun. Biol.">
        <title>The bagworm genome reveals a unique fibroin gene that provides high tensile strength.</title>
        <authorList>
            <person name="Kono N."/>
            <person name="Nakamura H."/>
            <person name="Ohtoshi R."/>
            <person name="Tomita M."/>
            <person name="Numata K."/>
            <person name="Arakawa K."/>
        </authorList>
    </citation>
    <scope>NUCLEOTIDE SEQUENCE [LARGE SCALE GENOMIC DNA]</scope>
</reference>
<evidence type="ECO:0000313" key="1">
    <source>
        <dbReference type="EMBL" id="GBP24678.1"/>
    </source>
</evidence>